<name>A0A9E2BIR2_PSYF1</name>
<protein>
    <recommendedName>
        <fullName evidence="2">CRISPR associated protein Cas6 C-terminal domain-containing protein</fullName>
    </recommendedName>
</protein>
<dbReference type="GO" id="GO:0016788">
    <property type="term" value="F:hydrolase activity, acting on ester bonds"/>
    <property type="evidence" value="ECO:0007669"/>
    <property type="project" value="InterPro"/>
</dbReference>
<dbReference type="InterPro" id="IPR049435">
    <property type="entry name" value="Cas_Cas6_C"/>
</dbReference>
<organism evidence="3 4">
    <name type="scientific">Psychracetigena formicireducens</name>
    <dbReference type="NCBI Taxonomy" id="2986056"/>
    <lineage>
        <taxon>Bacteria</taxon>
        <taxon>Bacillati</taxon>
        <taxon>Candidatus Lithacetigenota</taxon>
        <taxon>Candidatus Psychracetigena</taxon>
    </lineage>
</organism>
<feature type="domain" description="CRISPR associated protein Cas6 C-terminal" evidence="2">
    <location>
        <begin position="22"/>
        <end position="159"/>
    </location>
</feature>
<proteinExistence type="predicted"/>
<dbReference type="PANTHER" id="PTHR36984">
    <property type="entry name" value="CRISPR-ASSOCIATED ENDORIBONUCLEASE CAS6 1"/>
    <property type="match status" value="1"/>
</dbReference>
<sequence>MRFFEFNSEITLKFEGAYILNEEIIRTENITFRTLSPILLEYDVDGKKEPLLPLNNSEFTEFNKHFTAVHHRILRDIRTENNKKGPGLYKELEFFPLKIRKKVVKHTLHGFRELTGKPYMMLTCFEGCFDLKGDPRDLQMFYQIGIGLRTGQGFGMVEVVG</sequence>
<reference evidence="3 4" key="1">
    <citation type="journal article" date="2021" name="bioRxiv">
        <title>Unique metabolic strategies in Hadean analogues reveal hints for primordial physiology.</title>
        <authorList>
            <person name="Nobu M.K."/>
            <person name="Nakai R."/>
            <person name="Tamazawa S."/>
            <person name="Mori H."/>
            <person name="Toyoda A."/>
            <person name="Ijiri A."/>
            <person name="Suzuki S."/>
            <person name="Kurokawa K."/>
            <person name="Kamagata Y."/>
            <person name="Tamaki H."/>
        </authorList>
    </citation>
    <scope>NUCLEOTIDE SEQUENCE [LARGE SCALE GENOMIC DNA]</scope>
    <source>
        <strain evidence="3">BS525</strain>
    </source>
</reference>
<accession>A0A9E2BIR2</accession>
<comment type="caution">
    <text evidence="3">The sequence shown here is derived from an EMBL/GenBank/DDBJ whole genome shotgun (WGS) entry which is preliminary data.</text>
</comment>
<dbReference type="AlphaFoldDB" id="A0A9E2BIR2"/>
<evidence type="ECO:0000313" key="4">
    <source>
        <dbReference type="Proteomes" id="UP000811545"/>
    </source>
</evidence>
<dbReference type="Proteomes" id="UP000811545">
    <property type="component" value="Unassembled WGS sequence"/>
</dbReference>
<keyword evidence="1" id="KW-0051">Antiviral defense</keyword>
<dbReference type="PANTHER" id="PTHR36984:SF3">
    <property type="entry name" value="CRISPR-ASSOCIATED ENDORIBONUCLEASE CAS6"/>
    <property type="match status" value="1"/>
</dbReference>
<dbReference type="GO" id="GO:0051607">
    <property type="term" value="P:defense response to virus"/>
    <property type="evidence" value="ECO:0007669"/>
    <property type="project" value="UniProtKB-KW"/>
</dbReference>
<dbReference type="EMBL" id="QLTW01000077">
    <property type="protein sequence ID" value="MBT9145341.1"/>
    <property type="molecule type" value="Genomic_DNA"/>
</dbReference>
<dbReference type="NCBIfam" id="TIGR01877">
    <property type="entry name" value="cas_cas6"/>
    <property type="match status" value="1"/>
</dbReference>
<dbReference type="InterPro" id="IPR010156">
    <property type="entry name" value="CRISPR-assoc_prot_Cas6"/>
</dbReference>
<evidence type="ECO:0000313" key="3">
    <source>
        <dbReference type="EMBL" id="MBT9145341.1"/>
    </source>
</evidence>
<evidence type="ECO:0000259" key="2">
    <source>
        <dbReference type="Pfam" id="PF01881"/>
    </source>
</evidence>
<dbReference type="Pfam" id="PF01881">
    <property type="entry name" value="Cas_Cas6_C"/>
    <property type="match status" value="1"/>
</dbReference>
<evidence type="ECO:0000256" key="1">
    <source>
        <dbReference type="ARBA" id="ARBA00023118"/>
    </source>
</evidence>
<gene>
    <name evidence="3" type="ORF">DDT42_01212</name>
</gene>
<dbReference type="Gene3D" id="3.30.70.1900">
    <property type="match status" value="1"/>
</dbReference>